<gene>
    <name evidence="1" type="ORF">C9427_06720</name>
</gene>
<evidence type="ECO:0000313" key="1">
    <source>
        <dbReference type="EMBL" id="PTE11237.1"/>
    </source>
</evidence>
<proteinExistence type="predicted"/>
<protein>
    <submittedName>
        <fullName evidence="1">Biotin-independent malonate decarboxylase subunit gamma</fullName>
    </submittedName>
</protein>
<dbReference type="Gene3D" id="3.90.226.10">
    <property type="entry name" value="2-enoyl-CoA Hydratase, Chain A, domain 1"/>
    <property type="match status" value="1"/>
</dbReference>
<reference evidence="1 2" key="1">
    <citation type="submission" date="2018-03" db="EMBL/GenBank/DDBJ databases">
        <title>Genome sequence of the symbiotic type strain Mesorhizobium helmanticense CSLC115NT isolated from Lotus corniculatus nodules.</title>
        <authorList>
            <person name="Sannazzaro A.I."/>
            <person name="Torres Tejerizo G.A."/>
            <person name="Dip D."/>
            <person name="Caballero M."/>
            <person name="Pistorio M."/>
            <person name="Estrella M.J."/>
        </authorList>
    </citation>
    <scope>NUCLEOTIDE SEQUENCE [LARGE SCALE GENOMIC DNA]</scope>
    <source>
        <strain evidence="1 2">CSLC115N</strain>
    </source>
</reference>
<sequence>MTLDEILAGLFPSGHDVVVGPGKLLLGTGRRVGGHAVEVIGIAEGEPLGIDGVLPLAERVLDIAAAGGDAPMLVVVDTQGQRMARRDEMLGLNEYLAHLAKCLLLASRSGHPTIGLNYGRAAAGAFLATALATDILVALPGAEPAVMDLPSMARVTKLPQEKLEALSKTTPVFAPGLDSMTKVGAVTQVWDPAKPLDVQLEATLATIPAHDVRDALGAERGGRLLAAGIARRVADQAGEYRRA</sequence>
<evidence type="ECO:0000313" key="2">
    <source>
        <dbReference type="Proteomes" id="UP000240259"/>
    </source>
</evidence>
<dbReference type="Proteomes" id="UP000240259">
    <property type="component" value="Unassembled WGS sequence"/>
</dbReference>
<dbReference type="Pfam" id="PF06833">
    <property type="entry name" value="MdcE"/>
    <property type="match status" value="1"/>
</dbReference>
<dbReference type="SUPFAM" id="SSF52096">
    <property type="entry name" value="ClpP/crotonase"/>
    <property type="match status" value="1"/>
</dbReference>
<name>A0A2T4J070_9HYPH</name>
<keyword evidence="2" id="KW-1185">Reference proteome</keyword>
<dbReference type="EMBL" id="PZJX01000014">
    <property type="protein sequence ID" value="PTE11237.1"/>
    <property type="molecule type" value="Genomic_DNA"/>
</dbReference>
<dbReference type="OrthoDB" id="5984377at2"/>
<dbReference type="RefSeq" id="WP_107648352.1">
    <property type="nucleotide sequence ID" value="NZ_PZJX01000014.1"/>
</dbReference>
<dbReference type="AlphaFoldDB" id="A0A2T4J070"/>
<comment type="caution">
    <text evidence="1">The sequence shown here is derived from an EMBL/GenBank/DDBJ whole genome shotgun (WGS) entry which is preliminary data.</text>
</comment>
<dbReference type="InterPro" id="IPR029045">
    <property type="entry name" value="ClpP/crotonase-like_dom_sf"/>
</dbReference>
<accession>A0A2T4J070</accession>
<organism evidence="1 2">
    <name type="scientific">Mesorhizobium helmanticense</name>
    <dbReference type="NCBI Taxonomy" id="1776423"/>
    <lineage>
        <taxon>Bacteria</taxon>
        <taxon>Pseudomonadati</taxon>
        <taxon>Pseudomonadota</taxon>
        <taxon>Alphaproteobacteria</taxon>
        <taxon>Hyphomicrobiales</taxon>
        <taxon>Phyllobacteriaceae</taxon>
        <taxon>Mesorhizobium</taxon>
    </lineage>
</organism>